<dbReference type="PIRSF" id="PIRSF005578">
    <property type="entry name" value="TlyA"/>
    <property type="match status" value="1"/>
</dbReference>
<dbReference type="InterPro" id="IPR047048">
    <property type="entry name" value="TlyA"/>
</dbReference>
<evidence type="ECO:0000256" key="2">
    <source>
        <dbReference type="ARBA" id="ARBA00022730"/>
    </source>
</evidence>
<protein>
    <recommendedName>
        <fullName evidence="7">RNA-binding S4 domain-containing protein</fullName>
    </recommendedName>
</protein>
<dbReference type="GO" id="GO:0032259">
    <property type="term" value="P:methylation"/>
    <property type="evidence" value="ECO:0007669"/>
    <property type="project" value="InterPro"/>
</dbReference>
<feature type="domain" description="RNA-binding S4" evidence="7">
    <location>
        <begin position="5"/>
        <end position="63"/>
    </location>
</feature>
<dbReference type="PROSITE" id="PS00632">
    <property type="entry name" value="RIBOSOMAL_S4"/>
    <property type="match status" value="1"/>
</dbReference>
<dbReference type="GO" id="GO:0008168">
    <property type="term" value="F:methyltransferase activity"/>
    <property type="evidence" value="ECO:0007669"/>
    <property type="project" value="InterPro"/>
</dbReference>
<keyword evidence="3" id="KW-0694">RNA-binding</keyword>
<proteinExistence type="inferred from homology"/>
<dbReference type="SMART" id="SM00363">
    <property type="entry name" value="S4"/>
    <property type="match status" value="1"/>
</dbReference>
<keyword evidence="4" id="KW-0689">Ribosomal protein</keyword>
<dbReference type="GO" id="GO:0019843">
    <property type="term" value="F:rRNA binding"/>
    <property type="evidence" value="ECO:0007669"/>
    <property type="project" value="UniProtKB-KW"/>
</dbReference>
<evidence type="ECO:0000256" key="3">
    <source>
        <dbReference type="ARBA" id="ARBA00022884"/>
    </source>
</evidence>
<dbReference type="GO" id="GO:1990904">
    <property type="term" value="C:ribonucleoprotein complex"/>
    <property type="evidence" value="ECO:0007669"/>
    <property type="project" value="UniProtKB-KW"/>
</dbReference>
<dbReference type="PANTHER" id="PTHR32319:SF0">
    <property type="entry name" value="BACTERIAL HEMOLYSIN-LIKE PROTEIN"/>
    <property type="match status" value="1"/>
</dbReference>
<evidence type="ECO:0000259" key="7">
    <source>
        <dbReference type="SMART" id="SM00363"/>
    </source>
</evidence>
<dbReference type="SUPFAM" id="SSF55174">
    <property type="entry name" value="Alpha-L RNA-binding motif"/>
    <property type="match status" value="1"/>
</dbReference>
<dbReference type="InterPro" id="IPR002877">
    <property type="entry name" value="RNA_MeTrfase_FtsJ_dom"/>
</dbReference>
<accession>A0A381T2V5</accession>
<dbReference type="InterPro" id="IPR036986">
    <property type="entry name" value="S4_RNA-bd_sf"/>
</dbReference>
<dbReference type="InterPro" id="IPR018079">
    <property type="entry name" value="Ribosomal_uS4_CS"/>
</dbReference>
<dbReference type="CDD" id="cd02440">
    <property type="entry name" value="AdoMet_MTases"/>
    <property type="match status" value="1"/>
</dbReference>
<dbReference type="SUPFAM" id="SSF53335">
    <property type="entry name" value="S-adenosyl-L-methionine-dependent methyltransferases"/>
    <property type="match status" value="1"/>
</dbReference>
<evidence type="ECO:0000313" key="8">
    <source>
        <dbReference type="EMBL" id="SVA08013.1"/>
    </source>
</evidence>
<dbReference type="InterPro" id="IPR029063">
    <property type="entry name" value="SAM-dependent_MTases_sf"/>
</dbReference>
<reference evidence="8" key="1">
    <citation type="submission" date="2018-05" db="EMBL/GenBank/DDBJ databases">
        <authorList>
            <person name="Lanie J.A."/>
            <person name="Ng W.-L."/>
            <person name="Kazmierczak K.M."/>
            <person name="Andrzejewski T.M."/>
            <person name="Davidsen T.M."/>
            <person name="Wayne K.J."/>
            <person name="Tettelin H."/>
            <person name="Glass J.I."/>
            <person name="Rusch D."/>
            <person name="Podicherti R."/>
            <person name="Tsui H.-C.T."/>
            <person name="Winkler M.E."/>
        </authorList>
    </citation>
    <scope>NUCLEOTIDE SEQUENCE</scope>
</reference>
<dbReference type="Gene3D" id="3.10.290.10">
    <property type="entry name" value="RNA-binding S4 domain"/>
    <property type="match status" value="1"/>
</dbReference>
<dbReference type="NCBIfam" id="TIGR00478">
    <property type="entry name" value="tly"/>
    <property type="match status" value="1"/>
</dbReference>
<dbReference type="InterPro" id="IPR004538">
    <property type="entry name" value="Hemolysin_A/TlyA"/>
</dbReference>
<dbReference type="Pfam" id="PF01479">
    <property type="entry name" value="S4"/>
    <property type="match status" value="1"/>
</dbReference>
<dbReference type="GO" id="GO:0005840">
    <property type="term" value="C:ribosome"/>
    <property type="evidence" value="ECO:0007669"/>
    <property type="project" value="UniProtKB-KW"/>
</dbReference>
<dbReference type="InterPro" id="IPR002942">
    <property type="entry name" value="S4_RNA-bd"/>
</dbReference>
<keyword evidence="2" id="KW-0699">rRNA-binding</keyword>
<sequence length="269" mass="28525">MSVRRRLDQEMLRRGLAESRTRAQDLIDAGRVTVDGAPADKAARRVAAGQAVVVAGPPPRFVGRGGEKLDAALSRFPIEVAGRRVVDVGSSTGGFTDCLLQRGAGSVVAIDVGRGQLHQRLRDDGRVTVRERTDIRDVEPAGVGAPFDLLVADLSFISLATVMPSLVALVGEGLPMVLLVKPQFEAGREEADRGRGVIRDPEVWHRVLERTHRSVCDAGAAIMDGMVSPITGAEGNVEFLVHATVGVVEGPFDITRLVASVVGDDSEPG</sequence>
<evidence type="ECO:0000256" key="1">
    <source>
        <dbReference type="ARBA" id="ARBA00007465"/>
    </source>
</evidence>
<comment type="similarity">
    <text evidence="1">Belongs to the universal ribosomal protein uS4 family.</text>
</comment>
<dbReference type="EMBL" id="UINC01003633">
    <property type="protein sequence ID" value="SVA08013.1"/>
    <property type="molecule type" value="Genomic_DNA"/>
</dbReference>
<comment type="similarity">
    <text evidence="6">Belongs to the TlyA family.</text>
</comment>
<dbReference type="PROSITE" id="PS50889">
    <property type="entry name" value="S4"/>
    <property type="match status" value="1"/>
</dbReference>
<gene>
    <name evidence="8" type="ORF">METZ01_LOCUS60867</name>
</gene>
<evidence type="ECO:0000256" key="4">
    <source>
        <dbReference type="ARBA" id="ARBA00022980"/>
    </source>
</evidence>
<dbReference type="PANTHER" id="PTHR32319">
    <property type="entry name" value="BACTERIAL HEMOLYSIN-LIKE PROTEIN"/>
    <property type="match status" value="1"/>
</dbReference>
<dbReference type="CDD" id="cd00165">
    <property type="entry name" value="S4"/>
    <property type="match status" value="1"/>
</dbReference>
<dbReference type="AlphaFoldDB" id="A0A381T2V5"/>
<evidence type="ECO:0000256" key="5">
    <source>
        <dbReference type="ARBA" id="ARBA00023274"/>
    </source>
</evidence>
<dbReference type="Pfam" id="PF01728">
    <property type="entry name" value="FtsJ"/>
    <property type="match status" value="1"/>
</dbReference>
<name>A0A381T2V5_9ZZZZ</name>
<evidence type="ECO:0000256" key="6">
    <source>
        <dbReference type="ARBA" id="ARBA00029460"/>
    </source>
</evidence>
<keyword evidence="5" id="KW-0687">Ribonucleoprotein</keyword>
<organism evidence="8">
    <name type="scientific">marine metagenome</name>
    <dbReference type="NCBI Taxonomy" id="408172"/>
    <lineage>
        <taxon>unclassified sequences</taxon>
        <taxon>metagenomes</taxon>
        <taxon>ecological metagenomes</taxon>
    </lineage>
</organism>
<dbReference type="Gene3D" id="3.40.50.150">
    <property type="entry name" value="Vaccinia Virus protein VP39"/>
    <property type="match status" value="1"/>
</dbReference>